<evidence type="ECO:0000256" key="2">
    <source>
        <dbReference type="ARBA" id="ARBA00022771"/>
    </source>
</evidence>
<dbReference type="InterPro" id="IPR013264">
    <property type="entry name" value="DNAG_N"/>
</dbReference>
<dbReference type="InterPro" id="IPR034154">
    <property type="entry name" value="TOPRIM_DnaG/twinkle"/>
</dbReference>
<feature type="compositionally biased region" description="Basic and acidic residues" evidence="4">
    <location>
        <begin position="384"/>
        <end position="400"/>
    </location>
</feature>
<dbReference type="SMART" id="SM00400">
    <property type="entry name" value="ZnF_CHCC"/>
    <property type="match status" value="1"/>
</dbReference>
<keyword evidence="3" id="KW-0862">Zinc</keyword>
<feature type="region of interest" description="Disordered" evidence="4">
    <location>
        <begin position="92"/>
        <end position="122"/>
    </location>
</feature>
<reference evidence="6 7" key="1">
    <citation type="submission" date="2017-01" db="EMBL/GenBank/DDBJ databases">
        <title>Comparative genomic analysis of Brazilian Leptospira santarosai.</title>
        <authorList>
            <person name="Moreno L.Z."/>
            <person name="Miraglia F."/>
            <person name="Kremer F.S."/>
            <person name="Eslabao M.R."/>
            <person name="Lilenbaum W."/>
            <person name="Dellagostin O.A."/>
            <person name="Moreno A.M."/>
        </authorList>
    </citation>
    <scope>NUCLEOTIDE SEQUENCE [LARGE SCALE GENOMIC DNA]</scope>
    <source>
        <strain evidence="6 7">M52/8-19</strain>
    </source>
</reference>
<dbReference type="GO" id="GO:0008270">
    <property type="term" value="F:zinc ion binding"/>
    <property type="evidence" value="ECO:0007669"/>
    <property type="project" value="UniProtKB-KW"/>
</dbReference>
<dbReference type="Gene3D" id="3.90.980.10">
    <property type="entry name" value="DNA primase, catalytic core, N-terminal domain"/>
    <property type="match status" value="1"/>
</dbReference>
<dbReference type="GO" id="GO:0003899">
    <property type="term" value="F:DNA-directed RNA polymerase activity"/>
    <property type="evidence" value="ECO:0007669"/>
    <property type="project" value="InterPro"/>
</dbReference>
<dbReference type="Pfam" id="PF01807">
    <property type="entry name" value="Zn_ribbon_DnaG"/>
    <property type="match status" value="1"/>
</dbReference>
<proteinExistence type="predicted"/>
<protein>
    <submittedName>
        <fullName evidence="6">DNA primase</fullName>
    </submittedName>
</protein>
<gene>
    <name evidence="6" type="ORF">BWD14_18850</name>
</gene>
<dbReference type="InterPro" id="IPR037068">
    <property type="entry name" value="DNA_primase_core_N_sf"/>
</dbReference>
<keyword evidence="1" id="KW-0479">Metal-binding</keyword>
<feature type="region of interest" description="Disordered" evidence="4">
    <location>
        <begin position="376"/>
        <end position="406"/>
    </location>
</feature>
<dbReference type="GO" id="GO:0003677">
    <property type="term" value="F:DNA binding"/>
    <property type="evidence" value="ECO:0007669"/>
    <property type="project" value="InterPro"/>
</dbReference>
<dbReference type="CDD" id="cd01029">
    <property type="entry name" value="TOPRIM_primases"/>
    <property type="match status" value="1"/>
</dbReference>
<dbReference type="InterPro" id="IPR002694">
    <property type="entry name" value="Znf_CHC2"/>
</dbReference>
<feature type="domain" description="Zinc finger CHC2-type" evidence="5">
    <location>
        <begin position="36"/>
        <end position="91"/>
    </location>
</feature>
<feature type="compositionally biased region" description="Polar residues" evidence="4">
    <location>
        <begin position="941"/>
        <end position="955"/>
    </location>
</feature>
<evidence type="ECO:0000256" key="3">
    <source>
        <dbReference type="ARBA" id="ARBA00022833"/>
    </source>
</evidence>
<dbReference type="Gene3D" id="3.90.580.10">
    <property type="entry name" value="Zinc finger, CHC2-type domain"/>
    <property type="match status" value="1"/>
</dbReference>
<dbReference type="InterPro" id="IPR036977">
    <property type="entry name" value="DNA_primase_Znf_CHC2"/>
</dbReference>
<dbReference type="Proteomes" id="UP000189337">
    <property type="component" value="Unassembled WGS sequence"/>
</dbReference>
<dbReference type="GO" id="GO:0005737">
    <property type="term" value="C:cytoplasm"/>
    <property type="evidence" value="ECO:0007669"/>
    <property type="project" value="TreeGrafter"/>
</dbReference>
<evidence type="ECO:0000313" key="7">
    <source>
        <dbReference type="Proteomes" id="UP000189337"/>
    </source>
</evidence>
<dbReference type="PANTHER" id="PTHR30313:SF2">
    <property type="entry name" value="DNA PRIMASE"/>
    <property type="match status" value="1"/>
</dbReference>
<dbReference type="Pfam" id="PF08275">
    <property type="entry name" value="DNAG_N"/>
    <property type="match status" value="1"/>
</dbReference>
<sequence>MPFIPKEEITRLKTETDLLALVRSYGVELKNHGTNWVGRCPFHEDKTPSFIVTPVKNLWHCMGACKTGGSAIDFVMKREGLGFNEAVEVLQKRTEGTQMQKSEEQSKESGEETSRKGYGDFSPDERRIIDRVYEYYEETLTKNKEAKEYLKIRGIYDREALEKFRIGYADGSMVSQVLPPSSSKEGRESRRVLREYGLSRESKGYERFYKYVIFPLFDENGNPVGVYGRNISLGVSTTVRHRYMPGPHRGIWNREAIREKELILCESVIDALTMYVNGIRNVTCSYGTEGYTQELHAEIQKHKPLRIGIAYDNDQAGKTGAEKLNARYASEGIVSYRIQLPVAMDVNEYAQKMRNAGDSLQALILDTLPMGRENTTERTQVLSHRTEETTDKREGMDETKAPSPLSASRLRVEKKGEEIHFERGERHYRVRSLYKNQGMEVMRVNLRLVVGEEYHMETLDMMNPKMRKGFVQSASDVTGETEETIHSDLKEVLRESEEALWEKLENRKKPEKEEVKLSAEETQEAVLYLQSPELLENILSDFESMGLVGERENSLLGYLATITRRTENPLAVIIQSSSSAGKSTLMDAILDLVPGEEKEKYSAMTGQSLFYMSSTELKNKVLAISEEEGVERAKYALKILQSEKRISIATTTKDQQSGRLSTTEYTVEGPVVLFLTTTSVEIDEELQNRAIVLTVNEEREQTRTILENQRTEETLEGVFKQNTKEQIVTRHQNVQRLLKSVAVVNPYAKEIKFPDTRLRMRRDQKKYLTLIRSIALLYQYQREEKTAKDAKGKEIKYIEVEEGDIALASLLFSRIFGRNLEDLSAHTKRLLQEIDEYVEELCKTKGVIRSEIRLTRKEIRERTGVSDTRLRIHLKRLEELEYLYIRNTKQGTALEYELLWDKNADNGNDFYLGMRSAEFEEATKKLGRIFSGEKRPAVLLSETTPGSFTASSEAESTPKREESGELAWG</sequence>
<evidence type="ECO:0000256" key="4">
    <source>
        <dbReference type="SAM" id="MobiDB-lite"/>
    </source>
</evidence>
<feature type="region of interest" description="Disordered" evidence="4">
    <location>
        <begin position="940"/>
        <end position="969"/>
    </location>
</feature>
<name>A0AB73LKI9_9LEPT</name>
<evidence type="ECO:0000313" key="6">
    <source>
        <dbReference type="EMBL" id="ONF90994.1"/>
    </source>
</evidence>
<evidence type="ECO:0000256" key="1">
    <source>
        <dbReference type="ARBA" id="ARBA00022723"/>
    </source>
</evidence>
<dbReference type="GO" id="GO:0006269">
    <property type="term" value="P:DNA replication, synthesis of primer"/>
    <property type="evidence" value="ECO:0007669"/>
    <property type="project" value="TreeGrafter"/>
</dbReference>
<comment type="caution">
    <text evidence="6">The sequence shown here is derived from an EMBL/GenBank/DDBJ whole genome shotgun (WGS) entry which is preliminary data.</text>
</comment>
<dbReference type="RefSeq" id="WP_046943959.1">
    <property type="nucleotide sequence ID" value="NZ_CP028370.1"/>
</dbReference>
<dbReference type="Pfam" id="PF13155">
    <property type="entry name" value="Toprim_2"/>
    <property type="match status" value="1"/>
</dbReference>
<evidence type="ECO:0000259" key="5">
    <source>
        <dbReference type="SMART" id="SM00400"/>
    </source>
</evidence>
<dbReference type="InterPro" id="IPR050219">
    <property type="entry name" value="DnaG_primase"/>
</dbReference>
<keyword evidence="2" id="KW-0863">Zinc-finger</keyword>
<dbReference type="SUPFAM" id="SSF56731">
    <property type="entry name" value="DNA primase core"/>
    <property type="match status" value="1"/>
</dbReference>
<accession>A0AB73LKI9</accession>
<organism evidence="6 7">
    <name type="scientific">Leptospira santarosai</name>
    <dbReference type="NCBI Taxonomy" id="28183"/>
    <lineage>
        <taxon>Bacteria</taxon>
        <taxon>Pseudomonadati</taxon>
        <taxon>Spirochaetota</taxon>
        <taxon>Spirochaetia</taxon>
        <taxon>Leptospirales</taxon>
        <taxon>Leptospiraceae</taxon>
        <taxon>Leptospira</taxon>
    </lineage>
</organism>
<dbReference type="Gene3D" id="3.40.1360.10">
    <property type="match status" value="1"/>
</dbReference>
<dbReference type="PANTHER" id="PTHR30313">
    <property type="entry name" value="DNA PRIMASE"/>
    <property type="match status" value="1"/>
</dbReference>
<dbReference type="SUPFAM" id="SSF57783">
    <property type="entry name" value="Zinc beta-ribbon"/>
    <property type="match status" value="1"/>
</dbReference>
<dbReference type="EMBL" id="MTSU01000029">
    <property type="protein sequence ID" value="ONF90994.1"/>
    <property type="molecule type" value="Genomic_DNA"/>
</dbReference>
<dbReference type="AlphaFoldDB" id="A0AB73LKI9"/>